<gene>
    <name evidence="5" type="ORF">GO495_21975</name>
</gene>
<dbReference type="SMART" id="SM00342">
    <property type="entry name" value="HTH_ARAC"/>
    <property type="match status" value="1"/>
</dbReference>
<evidence type="ECO:0000256" key="1">
    <source>
        <dbReference type="ARBA" id="ARBA00023015"/>
    </source>
</evidence>
<protein>
    <submittedName>
        <fullName evidence="5">Helix-turn-helix domain-containing protein</fullName>
    </submittedName>
</protein>
<dbReference type="PANTHER" id="PTHR43280:SF32">
    <property type="entry name" value="TRANSCRIPTIONAL REGULATORY PROTEIN"/>
    <property type="match status" value="1"/>
</dbReference>
<dbReference type="EMBL" id="WRXO01000007">
    <property type="protein sequence ID" value="MVT43282.1"/>
    <property type="molecule type" value="Genomic_DNA"/>
</dbReference>
<dbReference type="Gene3D" id="1.10.10.60">
    <property type="entry name" value="Homeodomain-like"/>
    <property type="match status" value="1"/>
</dbReference>
<dbReference type="PANTHER" id="PTHR43280">
    <property type="entry name" value="ARAC-FAMILY TRANSCRIPTIONAL REGULATOR"/>
    <property type="match status" value="1"/>
</dbReference>
<keyword evidence="6" id="KW-1185">Reference proteome</keyword>
<organism evidence="5 6">
    <name type="scientific">Chitinophaga oryziterrae</name>
    <dbReference type="NCBI Taxonomy" id="1031224"/>
    <lineage>
        <taxon>Bacteria</taxon>
        <taxon>Pseudomonadati</taxon>
        <taxon>Bacteroidota</taxon>
        <taxon>Chitinophagia</taxon>
        <taxon>Chitinophagales</taxon>
        <taxon>Chitinophagaceae</taxon>
        <taxon>Chitinophaga</taxon>
    </lineage>
</organism>
<dbReference type="AlphaFoldDB" id="A0A6N8JGK1"/>
<accession>A0A6N8JGK1</accession>
<keyword evidence="1" id="KW-0805">Transcription regulation</keyword>
<dbReference type="PROSITE" id="PS01124">
    <property type="entry name" value="HTH_ARAC_FAMILY_2"/>
    <property type="match status" value="1"/>
</dbReference>
<proteinExistence type="predicted"/>
<dbReference type="InterPro" id="IPR018060">
    <property type="entry name" value="HTH_AraC"/>
</dbReference>
<dbReference type="Pfam" id="PF12833">
    <property type="entry name" value="HTH_18"/>
    <property type="match status" value="1"/>
</dbReference>
<evidence type="ECO:0000313" key="6">
    <source>
        <dbReference type="Proteomes" id="UP000468388"/>
    </source>
</evidence>
<comment type="caution">
    <text evidence="5">The sequence shown here is derived from an EMBL/GenBank/DDBJ whole genome shotgun (WGS) entry which is preliminary data.</text>
</comment>
<evidence type="ECO:0000259" key="4">
    <source>
        <dbReference type="PROSITE" id="PS01124"/>
    </source>
</evidence>
<dbReference type="OrthoDB" id="644686at2"/>
<name>A0A6N8JGK1_9BACT</name>
<evidence type="ECO:0000256" key="3">
    <source>
        <dbReference type="ARBA" id="ARBA00023163"/>
    </source>
</evidence>
<dbReference type="GO" id="GO:0003700">
    <property type="term" value="F:DNA-binding transcription factor activity"/>
    <property type="evidence" value="ECO:0007669"/>
    <property type="project" value="InterPro"/>
</dbReference>
<evidence type="ECO:0000313" key="5">
    <source>
        <dbReference type="EMBL" id="MVT43282.1"/>
    </source>
</evidence>
<dbReference type="Proteomes" id="UP000468388">
    <property type="component" value="Unassembled WGS sequence"/>
</dbReference>
<dbReference type="InterPro" id="IPR009057">
    <property type="entry name" value="Homeodomain-like_sf"/>
</dbReference>
<dbReference type="RefSeq" id="WP_157301890.1">
    <property type="nucleotide sequence ID" value="NZ_BAAAZB010000026.1"/>
</dbReference>
<keyword evidence="3" id="KW-0804">Transcription</keyword>
<evidence type="ECO:0000256" key="2">
    <source>
        <dbReference type="ARBA" id="ARBA00023125"/>
    </source>
</evidence>
<dbReference type="SUPFAM" id="SSF46689">
    <property type="entry name" value="Homeodomain-like"/>
    <property type="match status" value="1"/>
</dbReference>
<keyword evidence="2" id="KW-0238">DNA-binding</keyword>
<dbReference type="GO" id="GO:0043565">
    <property type="term" value="F:sequence-specific DNA binding"/>
    <property type="evidence" value="ECO:0007669"/>
    <property type="project" value="InterPro"/>
</dbReference>
<sequence>MKREENTLHKFESLSDFHRVFELPKPVHPLISFIDIKNMKIPPKEFPHSIVLDFYKIAYKTNLCGKAKYGQNYYDFGEGGLVFTAPGQIFETPESNGASGYLLLIHPDFFLSYPLAKNIRQYGFFSYTANEALHLSDNERTTIMSIFSIIDDELNSRIDDFSQDIVISQVELLLNYSNRFYKRQFITRKAANSDLLQKLEEILDDYFNNEKSLRQGIPTVQYLSEHLNISASYLSDMLRSFTGQNAQQHIHNKLVEKAKEKLSISNLSVSEIAYQLGFEYPQSFSRLFKTKTNLSPLEFRQSFK</sequence>
<reference evidence="5 6" key="1">
    <citation type="submission" date="2019-12" db="EMBL/GenBank/DDBJ databases">
        <title>The draft genomic sequence of strain Chitinophaga oryziterrae JCM 16595.</title>
        <authorList>
            <person name="Zhang X."/>
        </authorList>
    </citation>
    <scope>NUCLEOTIDE SEQUENCE [LARGE SCALE GENOMIC DNA]</scope>
    <source>
        <strain evidence="5 6">JCM 16595</strain>
    </source>
</reference>
<feature type="domain" description="HTH araC/xylS-type" evidence="4">
    <location>
        <begin position="197"/>
        <end position="302"/>
    </location>
</feature>